<dbReference type="InterPro" id="IPR008929">
    <property type="entry name" value="Chondroitin_lyas"/>
</dbReference>
<evidence type="ECO:0000313" key="2">
    <source>
        <dbReference type="Proteomes" id="UP001596108"/>
    </source>
</evidence>
<accession>A0ABW0R060</accession>
<evidence type="ECO:0008006" key="3">
    <source>
        <dbReference type="Google" id="ProtNLM"/>
    </source>
</evidence>
<dbReference type="Gene3D" id="1.50.10.100">
    <property type="entry name" value="Chondroitin AC/alginate lyase"/>
    <property type="match status" value="1"/>
</dbReference>
<proteinExistence type="predicted"/>
<dbReference type="EMBL" id="JBHSNC010000027">
    <property type="protein sequence ID" value="MFC5529765.1"/>
    <property type="molecule type" value="Genomic_DNA"/>
</dbReference>
<dbReference type="PANTHER" id="PTHR38045:SF1">
    <property type="entry name" value="HEPARINASE II_III-LIKE PROTEIN"/>
    <property type="match status" value="1"/>
</dbReference>
<reference evidence="2" key="1">
    <citation type="journal article" date="2019" name="Int. J. Syst. Evol. Microbiol.">
        <title>The Global Catalogue of Microorganisms (GCM) 10K type strain sequencing project: providing services to taxonomists for standard genome sequencing and annotation.</title>
        <authorList>
            <consortium name="The Broad Institute Genomics Platform"/>
            <consortium name="The Broad Institute Genome Sequencing Center for Infectious Disease"/>
            <person name="Wu L."/>
            <person name="Ma J."/>
        </authorList>
    </citation>
    <scope>NUCLEOTIDE SEQUENCE [LARGE SCALE GENOMIC DNA]</scope>
    <source>
        <strain evidence="2">CGMCC 1.18578</strain>
    </source>
</reference>
<protein>
    <recommendedName>
        <fullName evidence="3">Heparinase II/III-like protein</fullName>
    </recommendedName>
</protein>
<dbReference type="RefSeq" id="WP_378111674.1">
    <property type="nucleotide sequence ID" value="NZ_JBHSNC010000027.1"/>
</dbReference>
<dbReference type="SUPFAM" id="SSF48230">
    <property type="entry name" value="Chondroitin AC/alginate lyase"/>
    <property type="match status" value="1"/>
</dbReference>
<organism evidence="1 2">
    <name type="scientific">Cohnella yongneupensis</name>
    <dbReference type="NCBI Taxonomy" id="425006"/>
    <lineage>
        <taxon>Bacteria</taxon>
        <taxon>Bacillati</taxon>
        <taxon>Bacillota</taxon>
        <taxon>Bacilli</taxon>
        <taxon>Bacillales</taxon>
        <taxon>Paenibacillaceae</taxon>
        <taxon>Cohnella</taxon>
    </lineage>
</organism>
<dbReference type="Gene3D" id="2.70.98.70">
    <property type="match status" value="1"/>
</dbReference>
<dbReference type="Proteomes" id="UP001596108">
    <property type="component" value="Unassembled WGS sequence"/>
</dbReference>
<sequence length="607" mass="67217">MLQVATLRSVFRGTHPLTDRVYYPAGESADAFWQRVSQSSSHARLVNEIRAEAARLLAEPATALTEELFGIFARTGSRLEYERAYFERRRRLNTFAIMTLLEPDDARYRESLHETIGLVLSEPTWCLPAHVRGEDRAKVIDLFSAETGFTLCEIACVLGDKLPESLAREIGGAVEARLIALFESGGTAFSWETATNNWSAVCAGSIGAAALLSMRDTERLSSLLNRVSACLDYYLAGFGDDGACPEGLGYWNYGFGYYVYFADLLKHATGGDVDLFDHPKVRSIALFQQAAYLHGDAVAGFSDSLPRIPFRVGLTHYLANVYPEVEAPEMQYAAAYTDDHCSRWAPAFRDLLWLNSDDASGVEWGTASRYLPDAEWLLSRHVTSAGRRFGFAAKGGHNDEPHNHNDLGHFILIGDGGEAVACDLGCGEYTADYFGAKRYGYDCNGSHGHSVPIIDGRGHSQGAERKATVLEAMASEQEDILRLELAAAYEVAGLRSFVRELRWKKSDEPSFTLTDVFSFDNEPQEILERIVTRVQPLIADEGGIVRLGKGGSAVLRFDATELAVSIDTRSFRDHFGNDQRWYAIDLRLLAPQRDNRISLTIAWENGA</sequence>
<comment type="caution">
    <text evidence="1">The sequence shown here is derived from an EMBL/GenBank/DDBJ whole genome shotgun (WGS) entry which is preliminary data.</text>
</comment>
<dbReference type="PANTHER" id="PTHR38045">
    <property type="entry name" value="CHROMOSOME 1, WHOLE GENOME SHOTGUN SEQUENCE"/>
    <property type="match status" value="1"/>
</dbReference>
<evidence type="ECO:0000313" key="1">
    <source>
        <dbReference type="EMBL" id="MFC5529765.1"/>
    </source>
</evidence>
<name>A0ABW0R060_9BACL</name>
<gene>
    <name evidence="1" type="ORF">ACFPQ4_09940</name>
</gene>
<keyword evidence="2" id="KW-1185">Reference proteome</keyword>